<dbReference type="Proteomes" id="UP001073227">
    <property type="component" value="Unassembled WGS sequence"/>
</dbReference>
<dbReference type="SMART" id="SM00342">
    <property type="entry name" value="HTH_ARAC"/>
    <property type="match status" value="1"/>
</dbReference>
<dbReference type="InterPro" id="IPR011051">
    <property type="entry name" value="RmlC_Cupin_sf"/>
</dbReference>
<name>A0ABT3Z5D3_9HYPH</name>
<accession>A0ABT3Z5D3</accession>
<proteinExistence type="predicted"/>
<dbReference type="SUPFAM" id="SSF46689">
    <property type="entry name" value="Homeodomain-like"/>
    <property type="match status" value="1"/>
</dbReference>
<evidence type="ECO:0000256" key="2">
    <source>
        <dbReference type="ARBA" id="ARBA00023125"/>
    </source>
</evidence>
<dbReference type="Gene3D" id="2.60.120.10">
    <property type="entry name" value="Jelly Rolls"/>
    <property type="match status" value="1"/>
</dbReference>
<feature type="domain" description="HTH araC/xylS-type" evidence="4">
    <location>
        <begin position="175"/>
        <end position="272"/>
    </location>
</feature>
<dbReference type="RefSeq" id="WP_267652610.1">
    <property type="nucleotide sequence ID" value="NZ_JAOVZR010000001.1"/>
</dbReference>
<dbReference type="PANTHER" id="PTHR11019:SF159">
    <property type="entry name" value="TRANSCRIPTIONAL REGULATOR-RELATED"/>
    <property type="match status" value="1"/>
</dbReference>
<dbReference type="SUPFAM" id="SSF51182">
    <property type="entry name" value="RmlC-like cupins"/>
    <property type="match status" value="1"/>
</dbReference>
<dbReference type="InterPro" id="IPR014710">
    <property type="entry name" value="RmlC-like_jellyroll"/>
</dbReference>
<dbReference type="EMBL" id="JAOVZR010000001">
    <property type="protein sequence ID" value="MCY0146979.1"/>
    <property type="molecule type" value="Genomic_DNA"/>
</dbReference>
<dbReference type="InterPro" id="IPR003313">
    <property type="entry name" value="AraC-bd"/>
</dbReference>
<evidence type="ECO:0000256" key="3">
    <source>
        <dbReference type="ARBA" id="ARBA00023163"/>
    </source>
</evidence>
<sequence>MIDQTAIHHRALPLENALQHHLRLDAVEAATTPAFAFTLRFAAGEHVPEHEHGRAQLLHPITGVVIVSTQMGRWMVPPDHALWIPAGVRHSVDMIGEVEMQSVYVQSDAMPGLPVHLHVTGLTPLMRSLSEEVVRQGPDNDEPRSRLIQALLLHEIPRLPERPLGLPLPAHPGLARLCRSFISAPSARLEIDEWAARTGMSRRTFTRVFRQETGLSLSAWRQQACVMAALPRLTAGDAVTVVALDLGYDSMPAFTTMFSRVMGAPPKAYLTNQKAA</sequence>
<dbReference type="InterPro" id="IPR009057">
    <property type="entry name" value="Homeodomain-like_sf"/>
</dbReference>
<dbReference type="PROSITE" id="PS01124">
    <property type="entry name" value="HTH_ARAC_FAMILY_2"/>
    <property type="match status" value="1"/>
</dbReference>
<evidence type="ECO:0000313" key="5">
    <source>
        <dbReference type="EMBL" id="MCY0146979.1"/>
    </source>
</evidence>
<comment type="caution">
    <text evidence="5">The sequence shown here is derived from an EMBL/GenBank/DDBJ whole genome shotgun (WGS) entry which is preliminary data.</text>
</comment>
<keyword evidence="2" id="KW-0238">DNA-binding</keyword>
<dbReference type="Pfam" id="PF02311">
    <property type="entry name" value="AraC_binding"/>
    <property type="match status" value="1"/>
</dbReference>
<protein>
    <submittedName>
        <fullName evidence="5">Helix-turn-helix transcriptional regulator</fullName>
    </submittedName>
</protein>
<evidence type="ECO:0000313" key="6">
    <source>
        <dbReference type="Proteomes" id="UP001073227"/>
    </source>
</evidence>
<dbReference type="Gene3D" id="1.10.10.60">
    <property type="entry name" value="Homeodomain-like"/>
    <property type="match status" value="2"/>
</dbReference>
<keyword evidence="3" id="KW-0804">Transcription</keyword>
<dbReference type="PANTHER" id="PTHR11019">
    <property type="entry name" value="HTH-TYPE TRANSCRIPTIONAL REGULATOR NIMR"/>
    <property type="match status" value="1"/>
</dbReference>
<evidence type="ECO:0000256" key="1">
    <source>
        <dbReference type="ARBA" id="ARBA00023015"/>
    </source>
</evidence>
<dbReference type="CDD" id="cd06124">
    <property type="entry name" value="cupin_NimR-like_N"/>
    <property type="match status" value="1"/>
</dbReference>
<keyword evidence="6" id="KW-1185">Reference proteome</keyword>
<dbReference type="InterPro" id="IPR018060">
    <property type="entry name" value="HTH_AraC"/>
</dbReference>
<reference evidence="5" key="1">
    <citation type="submission" date="2022-10" db="EMBL/GenBank/DDBJ databases">
        <title>Hoeflea sp. G2-23, isolated from marine algae.</title>
        <authorList>
            <person name="Kristyanto S."/>
            <person name="Kim J.M."/>
            <person name="Jeon C.O."/>
        </authorList>
    </citation>
    <scope>NUCLEOTIDE SEQUENCE</scope>
    <source>
        <strain evidence="5">G2-23</strain>
    </source>
</reference>
<organism evidence="5 6">
    <name type="scientific">Hoeflea algicola</name>
    <dbReference type="NCBI Taxonomy" id="2983763"/>
    <lineage>
        <taxon>Bacteria</taxon>
        <taxon>Pseudomonadati</taxon>
        <taxon>Pseudomonadota</taxon>
        <taxon>Alphaproteobacteria</taxon>
        <taxon>Hyphomicrobiales</taxon>
        <taxon>Rhizobiaceae</taxon>
        <taxon>Hoeflea</taxon>
    </lineage>
</organism>
<evidence type="ECO:0000259" key="4">
    <source>
        <dbReference type="PROSITE" id="PS01124"/>
    </source>
</evidence>
<keyword evidence="1" id="KW-0805">Transcription regulation</keyword>
<dbReference type="Pfam" id="PF12833">
    <property type="entry name" value="HTH_18"/>
    <property type="match status" value="1"/>
</dbReference>
<gene>
    <name evidence="5" type="ORF">OEG84_04410</name>
</gene>